<proteinExistence type="predicted"/>
<name>A0A5D0U893_9ACTN</name>
<dbReference type="SUPFAM" id="SSF54909">
    <property type="entry name" value="Dimeric alpha+beta barrel"/>
    <property type="match status" value="1"/>
</dbReference>
<comment type="caution">
    <text evidence="3">The sequence shown here is derived from an EMBL/GenBank/DDBJ whole genome shotgun (WGS) entry which is preliminary data.</text>
</comment>
<keyword evidence="3" id="KW-0503">Monooxygenase</keyword>
<keyword evidence="4" id="KW-1185">Reference proteome</keyword>
<accession>A0A5D0U893</accession>
<dbReference type="Pfam" id="PF03992">
    <property type="entry name" value="ABM"/>
    <property type="match status" value="1"/>
</dbReference>
<dbReference type="InterPro" id="IPR011008">
    <property type="entry name" value="Dimeric_a/b-barrel"/>
</dbReference>
<dbReference type="Gene3D" id="3.30.70.100">
    <property type="match status" value="1"/>
</dbReference>
<keyword evidence="1" id="KW-0812">Transmembrane</keyword>
<keyword evidence="1" id="KW-0472">Membrane</keyword>
<evidence type="ECO:0000256" key="1">
    <source>
        <dbReference type="SAM" id="Phobius"/>
    </source>
</evidence>
<dbReference type="OrthoDB" id="1494254at2"/>
<dbReference type="PANTHER" id="PTHR40057">
    <property type="entry name" value="SLR1162 PROTEIN"/>
    <property type="match status" value="1"/>
</dbReference>
<gene>
    <name evidence="3" type="ORF">FXF65_19820</name>
</gene>
<dbReference type="InterPro" id="IPR007138">
    <property type="entry name" value="ABM_dom"/>
</dbReference>
<evidence type="ECO:0000313" key="3">
    <source>
        <dbReference type="EMBL" id="TYC13895.1"/>
    </source>
</evidence>
<dbReference type="InterPro" id="IPR038762">
    <property type="entry name" value="ABM_predict"/>
</dbReference>
<dbReference type="EMBL" id="VSFF01000007">
    <property type="protein sequence ID" value="TYC13895.1"/>
    <property type="molecule type" value="Genomic_DNA"/>
</dbReference>
<keyword evidence="1" id="KW-1133">Transmembrane helix</keyword>
<dbReference type="GO" id="GO:0004497">
    <property type="term" value="F:monooxygenase activity"/>
    <property type="evidence" value="ECO:0007669"/>
    <property type="project" value="UniProtKB-KW"/>
</dbReference>
<feature type="transmembrane region" description="Helical" evidence="1">
    <location>
        <begin position="150"/>
        <end position="169"/>
    </location>
</feature>
<organism evidence="3 4">
    <name type="scientific">Actinomadura syzygii</name>
    <dbReference type="NCBI Taxonomy" id="1427538"/>
    <lineage>
        <taxon>Bacteria</taxon>
        <taxon>Bacillati</taxon>
        <taxon>Actinomycetota</taxon>
        <taxon>Actinomycetes</taxon>
        <taxon>Streptosporangiales</taxon>
        <taxon>Thermomonosporaceae</taxon>
        <taxon>Actinomadura</taxon>
    </lineage>
</organism>
<dbReference type="RefSeq" id="WP_148351439.1">
    <property type="nucleotide sequence ID" value="NZ_JBHSBF010000010.1"/>
</dbReference>
<evidence type="ECO:0000259" key="2">
    <source>
        <dbReference type="Pfam" id="PF03992"/>
    </source>
</evidence>
<protein>
    <submittedName>
        <fullName evidence="3">Antibiotic biosynthesis monooxygenase</fullName>
    </submittedName>
</protein>
<feature type="transmembrane region" description="Helical" evidence="1">
    <location>
        <begin position="118"/>
        <end position="138"/>
    </location>
</feature>
<sequence length="191" mass="21867">MPERDGEPVTAVVTWDVKPGREHDFEEWAEGMHQIAMRRPGHRGATWLRAEGSRNRYYTVVNFDGQEHLDEWLGSRERADWLRRLHGIAAEHQPETTGLETWFSLPGESVPPPSKAKMIVVTFIAVYPISLLLNAFVTPLTMSWPVPLKAMTFPVILVPLLTLLVMPLLSRAFRRWLYPLGRSHRPAKPGR</sequence>
<keyword evidence="3" id="KW-0560">Oxidoreductase</keyword>
<dbReference type="Proteomes" id="UP000322634">
    <property type="component" value="Unassembled WGS sequence"/>
</dbReference>
<evidence type="ECO:0000313" key="4">
    <source>
        <dbReference type="Proteomes" id="UP000322634"/>
    </source>
</evidence>
<feature type="domain" description="ABM" evidence="2">
    <location>
        <begin position="8"/>
        <end position="82"/>
    </location>
</feature>
<reference evidence="3 4" key="1">
    <citation type="submission" date="2019-08" db="EMBL/GenBank/DDBJ databases">
        <title>Actinomadura sp. nov. CYP1-5 isolated from mountain soil.</title>
        <authorList>
            <person name="Songsumanus A."/>
            <person name="Kuncharoen N."/>
            <person name="Kudo T."/>
            <person name="Yuki M."/>
            <person name="Igarashi Y."/>
            <person name="Tanasupawat S."/>
        </authorList>
    </citation>
    <scope>NUCLEOTIDE SEQUENCE [LARGE SCALE GENOMIC DNA]</scope>
    <source>
        <strain evidence="3 4">GKU157</strain>
    </source>
</reference>
<dbReference type="PANTHER" id="PTHR40057:SF1">
    <property type="entry name" value="SLR1162 PROTEIN"/>
    <property type="match status" value="1"/>
</dbReference>
<dbReference type="AlphaFoldDB" id="A0A5D0U893"/>